<feature type="transmembrane region" description="Helical" evidence="6">
    <location>
        <begin position="59"/>
        <end position="76"/>
    </location>
</feature>
<dbReference type="PANTHER" id="PTHR30619:SF1">
    <property type="entry name" value="RECOMBINATION PROTEIN 2"/>
    <property type="match status" value="1"/>
</dbReference>
<keyword evidence="5 6" id="KW-0472">Membrane</keyword>
<proteinExistence type="predicted"/>
<dbReference type="AlphaFoldDB" id="A0A1G2PN86"/>
<feature type="transmembrane region" description="Helical" evidence="6">
    <location>
        <begin position="467"/>
        <end position="486"/>
    </location>
</feature>
<keyword evidence="3 6" id="KW-0812">Transmembrane</keyword>
<evidence type="ECO:0000313" key="9">
    <source>
        <dbReference type="EMBL" id="OHA49790.1"/>
    </source>
</evidence>
<reference evidence="9 10" key="1">
    <citation type="journal article" date="2016" name="Nat. Commun.">
        <title>Thousands of microbial genomes shed light on interconnected biogeochemical processes in an aquifer system.</title>
        <authorList>
            <person name="Anantharaman K."/>
            <person name="Brown C.T."/>
            <person name="Hug L.A."/>
            <person name="Sharon I."/>
            <person name="Castelle C.J."/>
            <person name="Probst A.J."/>
            <person name="Thomas B.C."/>
            <person name="Singh A."/>
            <person name="Wilkins M.J."/>
            <person name="Karaoz U."/>
            <person name="Brodie E.L."/>
            <person name="Williams K.H."/>
            <person name="Hubbard S.S."/>
            <person name="Banfield J.F."/>
        </authorList>
    </citation>
    <scope>NUCLEOTIDE SEQUENCE [LARGE SCALE GENOMIC DNA]</scope>
    <source>
        <strain evidence="10">RIFCSPHIGHO2_01_FULL_58_15</strain>
    </source>
</reference>
<dbReference type="STRING" id="1802363.A2682_03095"/>
<evidence type="ECO:0000259" key="7">
    <source>
        <dbReference type="Pfam" id="PF03772"/>
    </source>
</evidence>
<dbReference type="Pfam" id="PF13567">
    <property type="entry name" value="DUF4131"/>
    <property type="match status" value="1"/>
</dbReference>
<gene>
    <name evidence="9" type="ORF">A2682_03095</name>
</gene>
<dbReference type="GO" id="GO:0005886">
    <property type="term" value="C:plasma membrane"/>
    <property type="evidence" value="ECO:0007669"/>
    <property type="project" value="UniProtKB-SubCell"/>
</dbReference>
<evidence type="ECO:0000256" key="5">
    <source>
        <dbReference type="ARBA" id="ARBA00023136"/>
    </source>
</evidence>
<keyword evidence="4 6" id="KW-1133">Transmembrane helix</keyword>
<keyword evidence="2" id="KW-1003">Cell membrane</keyword>
<evidence type="ECO:0000313" key="10">
    <source>
        <dbReference type="Proteomes" id="UP000178690"/>
    </source>
</evidence>
<dbReference type="NCBIfam" id="TIGR00360">
    <property type="entry name" value="ComEC_N-term"/>
    <property type="match status" value="1"/>
</dbReference>
<feature type="transmembrane region" description="Helical" evidence="6">
    <location>
        <begin position="408"/>
        <end position="429"/>
    </location>
</feature>
<dbReference type="InterPro" id="IPR052159">
    <property type="entry name" value="Competence_DNA_uptake"/>
</dbReference>
<dbReference type="InterPro" id="IPR004477">
    <property type="entry name" value="ComEC_N"/>
</dbReference>
<feature type="transmembrane region" description="Helical" evidence="6">
    <location>
        <begin position="441"/>
        <end position="461"/>
    </location>
</feature>
<dbReference type="InterPro" id="IPR025405">
    <property type="entry name" value="DUF4131"/>
</dbReference>
<feature type="transmembrane region" description="Helical" evidence="6">
    <location>
        <begin position="248"/>
        <end position="271"/>
    </location>
</feature>
<sequence length="505" mass="53523">MQVTPSRIFLLGCFGFLAGAALTATGVPTFWLSWMLLGGGAIAISLGYPARAEFGSSRYATVAIGAVLIGVALGMFRTEGFLGELARESVSRFAGASALAQGTVVRYPDAQIDGTRFLLDVRNIEGVAASGRMLVFASRQDEVAYGDAVSVRGRVRLPEVFEGFDYPAYLAKDGVSALLDAEEIVVVGRGGNPFGRALNASRAALDRSALEVLPYREGAILKALLLGDEGSMTDDFKESLNRSGLRHIVAVSGMNITIIVGMLMALGLAAGMWRHHAFSFAAFAVTVFVALIGLPASAVRAAIMGVSLRAAPIFSRRGSGVRAAVAAAAVMVAVSPLTLTRDVGFQLSFLAVLGIMFFAPLFLRWFVRLPRWISEVLAMTCAAQLVVLPLLIATFGKVSLVAPVSNLIVVPLLPIVTVWGFVVAAAGAFWLPLGTLLAAPLLPYLSLVAFVAEHAAALPVASLTFSSALFATLTFFWYVGLAWIAWREARHTPRPIDLVEVSDSQ</sequence>
<feature type="transmembrane region" description="Helical" evidence="6">
    <location>
        <begin position="376"/>
        <end position="396"/>
    </location>
</feature>
<evidence type="ECO:0000256" key="4">
    <source>
        <dbReference type="ARBA" id="ARBA00022989"/>
    </source>
</evidence>
<dbReference type="PANTHER" id="PTHR30619">
    <property type="entry name" value="DNA INTERNALIZATION/COMPETENCE PROTEIN COMEC/REC2"/>
    <property type="match status" value="1"/>
</dbReference>
<comment type="subcellular location">
    <subcellularLocation>
        <location evidence="1">Cell membrane</location>
        <topology evidence="1">Multi-pass membrane protein</topology>
    </subcellularLocation>
</comment>
<accession>A0A1G2PN86</accession>
<evidence type="ECO:0000256" key="3">
    <source>
        <dbReference type="ARBA" id="ARBA00022692"/>
    </source>
</evidence>
<protein>
    <recommendedName>
        <fullName evidence="11">ComEC/Rec2-related protein domain-containing protein</fullName>
    </recommendedName>
</protein>
<evidence type="ECO:0000256" key="2">
    <source>
        <dbReference type="ARBA" id="ARBA00022475"/>
    </source>
</evidence>
<evidence type="ECO:0000256" key="6">
    <source>
        <dbReference type="SAM" id="Phobius"/>
    </source>
</evidence>
<evidence type="ECO:0000256" key="1">
    <source>
        <dbReference type="ARBA" id="ARBA00004651"/>
    </source>
</evidence>
<feature type="domain" description="DUF4131" evidence="8">
    <location>
        <begin position="30"/>
        <end position="184"/>
    </location>
</feature>
<feature type="domain" description="ComEC/Rec2-related protein" evidence="7">
    <location>
        <begin position="224"/>
        <end position="488"/>
    </location>
</feature>
<dbReference type="Pfam" id="PF03772">
    <property type="entry name" value="Competence"/>
    <property type="match status" value="1"/>
</dbReference>
<dbReference type="Proteomes" id="UP000178690">
    <property type="component" value="Unassembled WGS sequence"/>
</dbReference>
<feature type="transmembrane region" description="Helical" evidence="6">
    <location>
        <begin position="345"/>
        <end position="367"/>
    </location>
</feature>
<name>A0A1G2PN86_TERXR</name>
<feature type="transmembrane region" description="Helical" evidence="6">
    <location>
        <begin position="277"/>
        <end position="299"/>
    </location>
</feature>
<organism evidence="9 10">
    <name type="scientific">Terrybacteria sp. (strain RIFCSPHIGHO2_01_FULL_58_15)</name>
    <dbReference type="NCBI Taxonomy" id="1802363"/>
    <lineage>
        <taxon>Bacteria</taxon>
        <taxon>Candidatus Terryibacteriota</taxon>
    </lineage>
</organism>
<evidence type="ECO:0000259" key="8">
    <source>
        <dbReference type="Pfam" id="PF13567"/>
    </source>
</evidence>
<dbReference type="EMBL" id="MHST01000004">
    <property type="protein sequence ID" value="OHA49790.1"/>
    <property type="molecule type" value="Genomic_DNA"/>
</dbReference>
<evidence type="ECO:0008006" key="11">
    <source>
        <dbReference type="Google" id="ProtNLM"/>
    </source>
</evidence>
<comment type="caution">
    <text evidence="9">The sequence shown here is derived from an EMBL/GenBank/DDBJ whole genome shotgun (WGS) entry which is preliminary data.</text>
</comment>
<feature type="transmembrane region" description="Helical" evidence="6">
    <location>
        <begin position="320"/>
        <end position="339"/>
    </location>
</feature>